<evidence type="ECO:0000313" key="4">
    <source>
        <dbReference type="Proteomes" id="UP001190700"/>
    </source>
</evidence>
<feature type="region of interest" description="Disordered" evidence="2">
    <location>
        <begin position="543"/>
        <end position="587"/>
    </location>
</feature>
<name>A0AAE0LA38_9CHLO</name>
<dbReference type="Proteomes" id="UP001190700">
    <property type="component" value="Unassembled WGS sequence"/>
</dbReference>
<protein>
    <submittedName>
        <fullName evidence="3">Uncharacterized protein</fullName>
    </submittedName>
</protein>
<feature type="region of interest" description="Disordered" evidence="2">
    <location>
        <begin position="134"/>
        <end position="166"/>
    </location>
</feature>
<feature type="compositionally biased region" description="Polar residues" evidence="2">
    <location>
        <begin position="668"/>
        <end position="679"/>
    </location>
</feature>
<sequence>MATNWRRASAVLEQKKTAHSVLELKDGQIKDLESKCEELASQVEIEQMKYKMRERELAGKGDFSAFQKLKQNEGEIAELTSFMTQMSKEVDISDDEEDEEEHLRNEGDGASRLQGTIDTVKNLQSFRRKASKMAKKLTQLKDDEEKQQADSKAHSRDLQELQTSAATKQRKITSLEAEVQGLASQRTEMQARLSRYEQDVRQREEAYAKLEQQHQEESSQMHTKLQEQEKGRKARLEAHAVELAKQKTKAAAQIQSLEEQKRAQMTLAASNEKEARSNSVRARWHLMVSRYETEVQSGYTNVLANALVLMIRHRFKWEARNNRTTAEYHNGKRRAAEADSAAAEVVKKMEAEIATERENVQRVDMEVKRLTADLAATVAQHAAMARQCTALQKQLDATVVHFTEQYRSMRDLNRQLINERNSLIDMSHVVLPRLAQMEESFGTICRPWNHEEAQTLAATWRALSSMPVFSEEDSEFRPPPPVSPPCSPPAQEDQENHLPPSNFLSPDAVSGASHSPSQSPLAVHATVTVPSLAHVQASQLSIAVSHRSPSPDRAPSPLGAVSSVLGGTDQSAASMPSASSLSHHHSVLSRVDSINRTAQRISQLSSRTGSPTESRSPSPPHSFRNISPSITAQSASTLHPGDASGEPASVATAEPPEPMGRTARSGRISLSQAMSTTSAPPSPMGARSASARSYCPPLSVDIASLPCSPSPRLGSARPASPSAEQTAMLISQRSRSARGALGGTAPSPRSSPAVSPTRISSHANASSRAPSSPQKSRRGHSTSSIGADMVKMRTGAGGPLLMRPSSAHHDVIRRNRKILLTSAQQIADDYAVKMVTTEDLIQIAKPIRMAGEHAKEGDIQQHLATG</sequence>
<evidence type="ECO:0000313" key="3">
    <source>
        <dbReference type="EMBL" id="KAK3277653.1"/>
    </source>
</evidence>
<feature type="coiled-coil region" evidence="1">
    <location>
        <begin position="346"/>
        <end position="373"/>
    </location>
</feature>
<feature type="region of interest" description="Disordered" evidence="2">
    <location>
        <begin position="469"/>
        <end position="522"/>
    </location>
</feature>
<proteinExistence type="predicted"/>
<feature type="compositionally biased region" description="Low complexity" evidence="2">
    <location>
        <begin position="744"/>
        <end position="758"/>
    </location>
</feature>
<feature type="compositionally biased region" description="Pro residues" evidence="2">
    <location>
        <begin position="477"/>
        <end position="488"/>
    </location>
</feature>
<reference evidence="3 4" key="1">
    <citation type="journal article" date="2015" name="Genome Biol. Evol.">
        <title>Comparative Genomics of a Bacterivorous Green Alga Reveals Evolutionary Causalities and Consequences of Phago-Mixotrophic Mode of Nutrition.</title>
        <authorList>
            <person name="Burns J.A."/>
            <person name="Paasch A."/>
            <person name="Narechania A."/>
            <person name="Kim E."/>
        </authorList>
    </citation>
    <scope>NUCLEOTIDE SEQUENCE [LARGE SCALE GENOMIC DNA]</scope>
    <source>
        <strain evidence="3 4">PLY_AMNH</strain>
    </source>
</reference>
<accession>A0AAE0LA38</accession>
<feature type="region of interest" description="Disordered" evidence="2">
    <location>
        <begin position="92"/>
        <end position="114"/>
    </location>
</feature>
<gene>
    <name evidence="3" type="ORF">CYMTET_14351</name>
</gene>
<feature type="compositionally biased region" description="Polar residues" evidence="2">
    <location>
        <begin position="759"/>
        <end position="774"/>
    </location>
</feature>
<dbReference type="AlphaFoldDB" id="A0AAE0LA38"/>
<keyword evidence="4" id="KW-1185">Reference proteome</keyword>
<feature type="coiled-coil region" evidence="1">
    <location>
        <begin position="22"/>
        <end position="49"/>
    </location>
</feature>
<feature type="region of interest" description="Disordered" evidence="2">
    <location>
        <begin position="600"/>
        <end position="692"/>
    </location>
</feature>
<feature type="compositionally biased region" description="Polar residues" evidence="2">
    <location>
        <begin position="624"/>
        <end position="637"/>
    </location>
</feature>
<feature type="region of interest" description="Disordered" evidence="2">
    <location>
        <begin position="730"/>
        <end position="788"/>
    </location>
</feature>
<feature type="compositionally biased region" description="Polar residues" evidence="2">
    <location>
        <begin position="600"/>
        <end position="616"/>
    </location>
</feature>
<evidence type="ECO:0000256" key="2">
    <source>
        <dbReference type="SAM" id="MobiDB-lite"/>
    </source>
</evidence>
<feature type="compositionally biased region" description="Low complexity" evidence="2">
    <location>
        <begin position="571"/>
        <end position="581"/>
    </location>
</feature>
<organism evidence="3 4">
    <name type="scientific">Cymbomonas tetramitiformis</name>
    <dbReference type="NCBI Taxonomy" id="36881"/>
    <lineage>
        <taxon>Eukaryota</taxon>
        <taxon>Viridiplantae</taxon>
        <taxon>Chlorophyta</taxon>
        <taxon>Pyramimonadophyceae</taxon>
        <taxon>Pyramimonadales</taxon>
        <taxon>Pyramimonadaceae</taxon>
        <taxon>Cymbomonas</taxon>
    </lineage>
</organism>
<feature type="compositionally biased region" description="Basic and acidic residues" evidence="2">
    <location>
        <begin position="139"/>
        <end position="159"/>
    </location>
</feature>
<comment type="caution">
    <text evidence="3">The sequence shown here is derived from an EMBL/GenBank/DDBJ whole genome shotgun (WGS) entry which is preliminary data.</text>
</comment>
<evidence type="ECO:0000256" key="1">
    <source>
        <dbReference type="SAM" id="Coils"/>
    </source>
</evidence>
<keyword evidence="1" id="KW-0175">Coiled coil</keyword>
<dbReference type="EMBL" id="LGRX02005993">
    <property type="protein sequence ID" value="KAK3277653.1"/>
    <property type="molecule type" value="Genomic_DNA"/>
</dbReference>